<keyword evidence="2" id="KW-1185">Reference proteome</keyword>
<gene>
    <name evidence="1" type="primary">Contig13744.g14663</name>
    <name evidence="1" type="ORF">STYLEM_519</name>
</gene>
<protein>
    <submittedName>
        <fullName evidence="1">Uncharacterized protein</fullName>
    </submittedName>
</protein>
<reference evidence="1 2" key="1">
    <citation type="submission" date="2014-06" db="EMBL/GenBank/DDBJ databases">
        <authorList>
            <person name="Swart Estienne"/>
        </authorList>
    </citation>
    <scope>NUCLEOTIDE SEQUENCE [LARGE SCALE GENOMIC DNA]</scope>
    <source>
        <strain evidence="1 2">130c</strain>
    </source>
</reference>
<sequence>MGNCVSACSGGDNASAQATPRNLQLMNSQKDREELINSIAEQVKNNKNIDIVTFKVKKLNAKQLFEVGSQTFNKDFNPTQTILKEISSKLSELTNKTFIPFTFQNDNEDPKLQLRVVLVNQVVALRYEVNLDHIKFENLCENVRIKTNILQINHADQLTEQLQSFLQEFYENEGLFVIGGYQDMKNTNTFHFVMVNPHKGNNLYRKQDPDFFLSVHQVNDIDEISSLLSSYKDQFLQAVLTIRNNQSVDMHFAVLKGFEYDGSTEKYGQIQIQKINESDLSSFDIENGQVVQNIHLIGDQAFLLRFGGQALRQSIKKIVTDIEVQPELINPIQQIFAAKITTTVVEEVISQIQKVEDQESQEKQTVEDQIVQELILEEQINHEEHIEMPYVQDKIKTPEPEYNEIECEENEAPNSFILEFYKPRPVLKVNPKAAEVTDAVVTQIDDFNKMPYLTYYTHIDVKYQSEIQDIVACNSPPSLTDLQNQVKSLLEYVGIHEQWKIYRFVQRQKSQKFLYVSINSDLIVNCLYEVHFFKKYISQFDLYQKQYMFTLDGKPITYAVIVDRPVMDLNSIRQIWNSDLQTRKQESPSEEKKLYVGFKIVKTLSNLKNVNHNMIRPSSFLINPQNYNVKLASFGFALIKDTDQKQRGYLKKQLSDQFEQRDIEAYKNVIKSIGMNQNYEKLLIDYIESENDDRLQQEQIIHDQLINQVQSLFQTFIKDEKSCNCFKGLIDTLELPYEYYSMYYFDEDNVINMPSLTILTNFKNPLMRDRLCQKLVSTYQYKDILVHIRQHKDIQLLFALFQNLIAKGELQLILDLEMEFTQLIKRDKSTLAGELLRIMLNDFKSKETPFNQDIFNKLAIREKVLYQFIYSPSQYGKQISETILDIDNDQSKFLDNLDSISKKEKFQSFSHDIPIYFQNKLQILYGQKQQDSRKSINDLIAESVNRFKVMKQFIQLMLFHQQAVSIDQYEASSELTFLAIHRFGLDLFQANTKLKEDFKSFFASLLEQVLNNQGMQDVLAYFSQVEDFNEFSQQKEYFHCCFSRLNIILSAIMKDIQSYGEERISMSYKPFFEKDNYLLFVTLQTRGDDTIEFAEYLAIITGLKEDDGGKLMEYQTRFAQ</sequence>
<organism evidence="1 2">
    <name type="scientific">Stylonychia lemnae</name>
    <name type="common">Ciliate</name>
    <dbReference type="NCBI Taxonomy" id="5949"/>
    <lineage>
        <taxon>Eukaryota</taxon>
        <taxon>Sar</taxon>
        <taxon>Alveolata</taxon>
        <taxon>Ciliophora</taxon>
        <taxon>Intramacronucleata</taxon>
        <taxon>Spirotrichea</taxon>
        <taxon>Stichotrichia</taxon>
        <taxon>Sporadotrichida</taxon>
        <taxon>Oxytrichidae</taxon>
        <taxon>Stylonychinae</taxon>
        <taxon>Stylonychia</taxon>
    </lineage>
</organism>
<evidence type="ECO:0000313" key="1">
    <source>
        <dbReference type="EMBL" id="CDW71572.1"/>
    </source>
</evidence>
<name>A0A077ZNM2_STYLE</name>
<accession>A0A077ZNM2</accession>
<dbReference type="Proteomes" id="UP000039865">
    <property type="component" value="Unassembled WGS sequence"/>
</dbReference>
<proteinExistence type="predicted"/>
<dbReference type="EMBL" id="CCKQ01000497">
    <property type="protein sequence ID" value="CDW71572.1"/>
    <property type="molecule type" value="Genomic_DNA"/>
</dbReference>
<dbReference type="AlphaFoldDB" id="A0A077ZNM2"/>
<evidence type="ECO:0000313" key="2">
    <source>
        <dbReference type="Proteomes" id="UP000039865"/>
    </source>
</evidence>
<dbReference type="InParanoid" id="A0A077ZNM2"/>